<comment type="caution">
    <text evidence="1">The sequence shown here is derived from an EMBL/GenBank/DDBJ whole genome shotgun (WGS) entry which is preliminary data.</text>
</comment>
<proteinExistence type="predicted"/>
<evidence type="ECO:0000313" key="2">
    <source>
        <dbReference type="Proteomes" id="UP001152888"/>
    </source>
</evidence>
<keyword evidence="2" id="KW-1185">Reference proteome</keyword>
<name>A0A9P0L9C4_ACAOB</name>
<reference evidence="1" key="1">
    <citation type="submission" date="2022-03" db="EMBL/GenBank/DDBJ databases">
        <authorList>
            <person name="Sayadi A."/>
        </authorList>
    </citation>
    <scope>NUCLEOTIDE SEQUENCE</scope>
</reference>
<sequence>MSRSGDHAATKYCCRKSYSAKMKYDKFATIVGPKKIEMFQNIDGKTEENEISDENLRLSFKTWRFFRNGDTIPTDITEPKNKINIV</sequence>
<organism evidence="1 2">
    <name type="scientific">Acanthoscelides obtectus</name>
    <name type="common">Bean weevil</name>
    <name type="synonym">Bruchus obtectus</name>
    <dbReference type="NCBI Taxonomy" id="200917"/>
    <lineage>
        <taxon>Eukaryota</taxon>
        <taxon>Metazoa</taxon>
        <taxon>Ecdysozoa</taxon>
        <taxon>Arthropoda</taxon>
        <taxon>Hexapoda</taxon>
        <taxon>Insecta</taxon>
        <taxon>Pterygota</taxon>
        <taxon>Neoptera</taxon>
        <taxon>Endopterygota</taxon>
        <taxon>Coleoptera</taxon>
        <taxon>Polyphaga</taxon>
        <taxon>Cucujiformia</taxon>
        <taxon>Chrysomeloidea</taxon>
        <taxon>Chrysomelidae</taxon>
        <taxon>Bruchinae</taxon>
        <taxon>Bruchini</taxon>
        <taxon>Acanthoscelides</taxon>
    </lineage>
</organism>
<protein>
    <submittedName>
        <fullName evidence="1">Uncharacterized protein</fullName>
    </submittedName>
</protein>
<dbReference type="Proteomes" id="UP001152888">
    <property type="component" value="Unassembled WGS sequence"/>
</dbReference>
<gene>
    <name evidence="1" type="ORF">ACAOBT_LOCUS20815</name>
</gene>
<dbReference type="EMBL" id="CAKOFQ010007141">
    <property type="protein sequence ID" value="CAH1992378.1"/>
    <property type="molecule type" value="Genomic_DNA"/>
</dbReference>
<evidence type="ECO:0000313" key="1">
    <source>
        <dbReference type="EMBL" id="CAH1992378.1"/>
    </source>
</evidence>
<dbReference type="AlphaFoldDB" id="A0A9P0L9C4"/>
<accession>A0A9P0L9C4</accession>